<evidence type="ECO:0000256" key="1">
    <source>
        <dbReference type="ARBA" id="ARBA00004651"/>
    </source>
</evidence>
<keyword evidence="5 6" id="KW-0472">Membrane</keyword>
<evidence type="ECO:0000259" key="7">
    <source>
        <dbReference type="SMART" id="SM00849"/>
    </source>
</evidence>
<feature type="transmembrane region" description="Helical" evidence="6">
    <location>
        <begin position="192"/>
        <end position="208"/>
    </location>
</feature>
<dbReference type="EMBL" id="FOXU01000011">
    <property type="protein sequence ID" value="SFQ75596.1"/>
    <property type="molecule type" value="Genomic_DNA"/>
</dbReference>
<dbReference type="GO" id="GO:0030420">
    <property type="term" value="P:establishment of competence for transformation"/>
    <property type="evidence" value="ECO:0007669"/>
    <property type="project" value="InterPro"/>
</dbReference>
<evidence type="ECO:0000256" key="6">
    <source>
        <dbReference type="SAM" id="Phobius"/>
    </source>
</evidence>
<accession>A0A1I6B3Y0</accession>
<dbReference type="NCBIfam" id="TIGR00360">
    <property type="entry name" value="ComEC_N-term"/>
    <property type="match status" value="1"/>
</dbReference>
<feature type="transmembrane region" description="Helical" evidence="6">
    <location>
        <begin position="159"/>
        <end position="180"/>
    </location>
</feature>
<feature type="domain" description="Metallo-beta-lactamase" evidence="7">
    <location>
        <begin position="438"/>
        <end position="650"/>
    </location>
</feature>
<reference evidence="9" key="1">
    <citation type="submission" date="2016-10" db="EMBL/GenBank/DDBJ databases">
        <authorList>
            <person name="Varghese N."/>
            <person name="Submissions S."/>
        </authorList>
    </citation>
    <scope>NUCLEOTIDE SEQUENCE [LARGE SCALE GENOMIC DNA]</scope>
    <source>
        <strain evidence="9">DSM 11706</strain>
    </source>
</reference>
<gene>
    <name evidence="8" type="ORF">SAMN05421670_0128</name>
</gene>
<feature type="transmembrane region" description="Helical" evidence="6">
    <location>
        <begin position="242"/>
        <end position="271"/>
    </location>
</feature>
<dbReference type="CDD" id="cd07731">
    <property type="entry name" value="ComA-like_MBL-fold"/>
    <property type="match status" value="1"/>
</dbReference>
<dbReference type="GO" id="GO:0005886">
    <property type="term" value="C:plasma membrane"/>
    <property type="evidence" value="ECO:0007669"/>
    <property type="project" value="UniProtKB-SubCell"/>
</dbReference>
<comment type="subcellular location">
    <subcellularLocation>
        <location evidence="1">Cell membrane</location>
        <topology evidence="1">Multi-pass membrane protein</topology>
    </subcellularLocation>
</comment>
<feature type="transmembrane region" description="Helical" evidence="6">
    <location>
        <begin position="406"/>
        <end position="425"/>
    </location>
</feature>
<dbReference type="STRING" id="126156.SAMN05421670_0128"/>
<dbReference type="SUPFAM" id="SSF56281">
    <property type="entry name" value="Metallo-hydrolase/oxidoreductase"/>
    <property type="match status" value="1"/>
</dbReference>
<feature type="transmembrane region" description="Helical" evidence="6">
    <location>
        <begin position="283"/>
        <end position="307"/>
    </location>
</feature>
<dbReference type="SMART" id="SM00849">
    <property type="entry name" value="Lactamase_B"/>
    <property type="match status" value="1"/>
</dbReference>
<dbReference type="PANTHER" id="PTHR30619:SF1">
    <property type="entry name" value="RECOMBINATION PROTEIN 2"/>
    <property type="match status" value="1"/>
</dbReference>
<dbReference type="Proteomes" id="UP000198734">
    <property type="component" value="Unassembled WGS sequence"/>
</dbReference>
<keyword evidence="3 6" id="KW-0812">Transmembrane</keyword>
<evidence type="ECO:0000256" key="2">
    <source>
        <dbReference type="ARBA" id="ARBA00022475"/>
    </source>
</evidence>
<dbReference type="AlphaFoldDB" id="A0A1I6B3Y0"/>
<dbReference type="Pfam" id="PF00753">
    <property type="entry name" value="Lactamase_B"/>
    <property type="match status" value="1"/>
</dbReference>
<keyword evidence="9" id="KW-1185">Reference proteome</keyword>
<dbReference type="InterPro" id="IPR004797">
    <property type="entry name" value="Competence_ComEC/Rec2"/>
</dbReference>
<dbReference type="RefSeq" id="WP_245762765.1">
    <property type="nucleotide sequence ID" value="NZ_FOXU01000011.1"/>
</dbReference>
<keyword evidence="2" id="KW-1003">Cell membrane</keyword>
<dbReference type="NCBIfam" id="TIGR00361">
    <property type="entry name" value="ComEC_Rec2"/>
    <property type="match status" value="1"/>
</dbReference>
<evidence type="ECO:0000256" key="5">
    <source>
        <dbReference type="ARBA" id="ARBA00023136"/>
    </source>
</evidence>
<dbReference type="Pfam" id="PF03772">
    <property type="entry name" value="Competence"/>
    <property type="match status" value="1"/>
</dbReference>
<evidence type="ECO:0000256" key="4">
    <source>
        <dbReference type="ARBA" id="ARBA00022989"/>
    </source>
</evidence>
<dbReference type="InterPro" id="IPR035681">
    <property type="entry name" value="ComA-like_MBL"/>
</dbReference>
<evidence type="ECO:0000313" key="9">
    <source>
        <dbReference type="Proteomes" id="UP000198734"/>
    </source>
</evidence>
<protein>
    <submittedName>
        <fullName evidence="8">Competence protein ComEC</fullName>
    </submittedName>
</protein>
<evidence type="ECO:0000313" key="8">
    <source>
        <dbReference type="EMBL" id="SFQ75596.1"/>
    </source>
</evidence>
<dbReference type="Gene3D" id="3.60.15.10">
    <property type="entry name" value="Ribonuclease Z/Hydroxyacylglutathione hydrolase-like"/>
    <property type="match status" value="1"/>
</dbReference>
<sequence>MPVLPSEQRVTEITWTDTYRINGSTMRGFAISENKDKWYVQLKLESEQHKEAFQRHSLAGLTMNVVTEETPNRPKAHKYAFDMESYLKSNGSVGQLQISQYELLEQKSGFITFMAGQRFKMKQHIQEHFPISLQAEAEALLIGSREQMSTDMQTAYETLGITHLFAISGLHVALIVWLIYEMMIRLGVRRETANWLLIITLPLYALLAGGAPSVWRSVSVTEIVLISMLLQRKIAIDDAFSLSIIGFVFLTPWIIFQIGFQLSYLAAFSLIFSSILLKSSHYYLFQSFIITAVCQLIVYPILLYHFYEISISSFLANLVFVPLFSFVILPLNLLILLLTFILPSITEVLFLFYEPVRGMLDIFILKLGTLPYQMWNPANPAVEIILIAYLSVCFLLVSLERKKSRFISIILFLFVIGFIQISPYFDSSTRISFVNVGQGDCILIEMPFRKQIIMIDTGGLLRFDQESWKQTNEPYEIGRQVVLPFLKGKGINTIDTLIITHADADHMEGAEEVLRGVVIKEIHITPGSGEKEVMNDLWMEIEKRGIPVYEKKAGDIIVSDYFHFQYLYPMDEIYEGNNDSLVLSMRNNYFHGLFIGDLEEQGELDLVEYYSHVLHQMDVLKVGHHGSKTSSIEQFLTLVQPDVAIIQAGFENRYGHPHPEVVERLRKLDIPYLQTGTNGTIEVKINKSGDMSVMIP</sequence>
<proteinExistence type="predicted"/>
<dbReference type="InterPro" id="IPR052159">
    <property type="entry name" value="Competence_DNA_uptake"/>
</dbReference>
<name>A0A1I6B3Y0_9BACI</name>
<keyword evidence="4 6" id="KW-1133">Transmembrane helix</keyword>
<organism evidence="8 9">
    <name type="scientific">Psychrobacillus psychrotolerans</name>
    <dbReference type="NCBI Taxonomy" id="126156"/>
    <lineage>
        <taxon>Bacteria</taxon>
        <taxon>Bacillati</taxon>
        <taxon>Bacillota</taxon>
        <taxon>Bacilli</taxon>
        <taxon>Bacillales</taxon>
        <taxon>Bacillaceae</taxon>
        <taxon>Psychrobacillus</taxon>
    </lineage>
</organism>
<feature type="transmembrane region" description="Helical" evidence="6">
    <location>
        <begin position="381"/>
        <end position="399"/>
    </location>
</feature>
<feature type="transmembrane region" description="Helical" evidence="6">
    <location>
        <begin position="314"/>
        <end position="342"/>
    </location>
</feature>
<dbReference type="InterPro" id="IPR004477">
    <property type="entry name" value="ComEC_N"/>
</dbReference>
<dbReference type="InterPro" id="IPR036866">
    <property type="entry name" value="RibonucZ/Hydroxyglut_hydro"/>
</dbReference>
<evidence type="ECO:0000256" key="3">
    <source>
        <dbReference type="ARBA" id="ARBA00022692"/>
    </source>
</evidence>
<dbReference type="PANTHER" id="PTHR30619">
    <property type="entry name" value="DNA INTERNALIZATION/COMPETENCE PROTEIN COMEC/REC2"/>
    <property type="match status" value="1"/>
</dbReference>
<dbReference type="InterPro" id="IPR001279">
    <property type="entry name" value="Metallo-B-lactamas"/>
</dbReference>